<dbReference type="OrthoDB" id="5976950at2759"/>
<dbReference type="AlphaFoldDB" id="A0A4Z2H518"/>
<dbReference type="GO" id="GO:0034080">
    <property type="term" value="P:CENP-A containing chromatin assembly"/>
    <property type="evidence" value="ECO:0007669"/>
    <property type="project" value="InterPro"/>
</dbReference>
<reference evidence="3 4" key="1">
    <citation type="submission" date="2019-03" db="EMBL/GenBank/DDBJ databases">
        <title>First draft genome of Liparis tanakae, snailfish: a comprehensive survey of snailfish specific genes.</title>
        <authorList>
            <person name="Kim W."/>
            <person name="Song I."/>
            <person name="Jeong J.-H."/>
            <person name="Kim D."/>
            <person name="Kim S."/>
            <person name="Ryu S."/>
            <person name="Song J.Y."/>
            <person name="Lee S.K."/>
        </authorList>
    </citation>
    <scope>NUCLEOTIDE SEQUENCE [LARGE SCALE GENOMIC DNA]</scope>
    <source>
        <tissue evidence="3">Muscle</tissue>
    </source>
</reference>
<dbReference type="PANTHER" id="PTHR28577">
    <property type="entry name" value="CENTROMERE PROTEIN P"/>
    <property type="match status" value="1"/>
</dbReference>
<dbReference type="GO" id="GO:0005634">
    <property type="term" value="C:nucleus"/>
    <property type="evidence" value="ECO:0007669"/>
    <property type="project" value="TreeGrafter"/>
</dbReference>
<organism evidence="3 4">
    <name type="scientific">Liparis tanakae</name>
    <name type="common">Tanaka's snailfish</name>
    <dbReference type="NCBI Taxonomy" id="230148"/>
    <lineage>
        <taxon>Eukaryota</taxon>
        <taxon>Metazoa</taxon>
        <taxon>Chordata</taxon>
        <taxon>Craniata</taxon>
        <taxon>Vertebrata</taxon>
        <taxon>Euteleostomi</taxon>
        <taxon>Actinopterygii</taxon>
        <taxon>Neopterygii</taxon>
        <taxon>Teleostei</taxon>
        <taxon>Neoteleostei</taxon>
        <taxon>Acanthomorphata</taxon>
        <taxon>Eupercaria</taxon>
        <taxon>Perciformes</taxon>
        <taxon>Cottioidei</taxon>
        <taxon>Cottales</taxon>
        <taxon>Liparidae</taxon>
        <taxon>Liparis</taxon>
    </lineage>
</organism>
<dbReference type="GO" id="GO:0000775">
    <property type="term" value="C:chromosome, centromeric region"/>
    <property type="evidence" value="ECO:0007669"/>
    <property type="project" value="InterPro"/>
</dbReference>
<proteinExistence type="predicted"/>
<feature type="region of interest" description="Disordered" evidence="1">
    <location>
        <begin position="133"/>
        <end position="188"/>
    </location>
</feature>
<sequence length="188" mass="20075">MKGSGPLVLQTGFSCLLLVRWSVDVSREGGVSPKIELLAKIPERARQLFPSLPVGGADEAFQSLLRLLGPEAALESVIMAVGLSRDTRVSGLVQFTAAALHPGNASISKATEVTPRWGQKAFDWLTEAVREGERRRKQELRSRVTVSPEASASAAGSGDDDVGKRPRATRLDSSAGPKTRDDVAVPVF</sequence>
<name>A0A4Z2H518_9TELE</name>
<dbReference type="PANTHER" id="PTHR28577:SF1">
    <property type="entry name" value="CENTROMERE PROTEIN P"/>
    <property type="match status" value="1"/>
</dbReference>
<gene>
    <name evidence="3" type="primary">Cenpp</name>
    <name evidence="3" type="ORF">EYF80_029065</name>
</gene>
<evidence type="ECO:0000313" key="4">
    <source>
        <dbReference type="Proteomes" id="UP000314294"/>
    </source>
</evidence>
<dbReference type="PROSITE" id="PS51257">
    <property type="entry name" value="PROKAR_LIPOPROTEIN"/>
    <property type="match status" value="1"/>
</dbReference>
<dbReference type="Pfam" id="PF13096">
    <property type="entry name" value="CENP-P"/>
    <property type="match status" value="1"/>
</dbReference>
<comment type="caution">
    <text evidence="3">The sequence shown here is derived from an EMBL/GenBank/DDBJ whole genome shotgun (WGS) entry which is preliminary data.</text>
</comment>
<keyword evidence="4" id="KW-1185">Reference proteome</keyword>
<feature type="compositionally biased region" description="Basic and acidic residues" evidence="1">
    <location>
        <begin position="133"/>
        <end position="142"/>
    </location>
</feature>
<evidence type="ECO:0000256" key="2">
    <source>
        <dbReference type="SAM" id="SignalP"/>
    </source>
</evidence>
<feature type="signal peptide" evidence="2">
    <location>
        <begin position="1"/>
        <end position="22"/>
    </location>
</feature>
<evidence type="ECO:0000256" key="1">
    <source>
        <dbReference type="SAM" id="MobiDB-lite"/>
    </source>
</evidence>
<keyword evidence="2" id="KW-0732">Signal</keyword>
<dbReference type="EMBL" id="SRLO01000329">
    <property type="protein sequence ID" value="TNN60721.1"/>
    <property type="molecule type" value="Genomic_DNA"/>
</dbReference>
<protein>
    <submittedName>
        <fullName evidence="3">Centromere protein P</fullName>
    </submittedName>
</protein>
<accession>A0A4Z2H518</accession>
<evidence type="ECO:0000313" key="3">
    <source>
        <dbReference type="EMBL" id="TNN60721.1"/>
    </source>
</evidence>
<feature type="chain" id="PRO_5021468798" evidence="2">
    <location>
        <begin position="23"/>
        <end position="188"/>
    </location>
</feature>
<dbReference type="InterPro" id="IPR027801">
    <property type="entry name" value="CENP-P"/>
</dbReference>
<feature type="compositionally biased region" description="Basic and acidic residues" evidence="1">
    <location>
        <begin position="178"/>
        <end position="188"/>
    </location>
</feature>
<dbReference type="Proteomes" id="UP000314294">
    <property type="component" value="Unassembled WGS sequence"/>
</dbReference>